<feature type="domain" description="Lipoyl-binding" evidence="9">
    <location>
        <begin position="76"/>
        <end position="152"/>
    </location>
</feature>
<dbReference type="GO" id="GO:0006633">
    <property type="term" value="P:fatty acid biosynthetic process"/>
    <property type="evidence" value="ECO:0007669"/>
    <property type="project" value="UniProtKB-UniPathway"/>
</dbReference>
<organism evidence="10 11">
    <name type="scientific">Cetobacterium ceti</name>
    <dbReference type="NCBI Taxonomy" id="180163"/>
    <lineage>
        <taxon>Bacteria</taxon>
        <taxon>Fusobacteriati</taxon>
        <taxon>Fusobacteriota</taxon>
        <taxon>Fusobacteriia</taxon>
        <taxon>Fusobacteriales</taxon>
        <taxon>Fusobacteriaceae</taxon>
        <taxon>Cetobacterium</taxon>
    </lineage>
</organism>
<reference evidence="10 11" key="1">
    <citation type="submission" date="2017-02" db="EMBL/GenBank/DDBJ databases">
        <authorList>
            <person name="Peterson S.W."/>
        </authorList>
    </citation>
    <scope>NUCLEOTIDE SEQUENCE [LARGE SCALE GENOMIC DNA]</scope>
    <source>
        <strain evidence="10 11">ATCC 700028</strain>
    </source>
</reference>
<dbReference type="PANTHER" id="PTHR45266:SF3">
    <property type="entry name" value="OXALOACETATE DECARBOXYLASE ALPHA CHAIN"/>
    <property type="match status" value="1"/>
</dbReference>
<evidence type="ECO:0000256" key="1">
    <source>
        <dbReference type="ARBA" id="ARBA00005194"/>
    </source>
</evidence>
<dbReference type="InterPro" id="IPR050709">
    <property type="entry name" value="Biotin_Carboxyl_Carrier/Decarb"/>
</dbReference>
<dbReference type="InterPro" id="IPR011053">
    <property type="entry name" value="Single_hybrid_motif"/>
</dbReference>
<keyword evidence="11" id="KW-1185">Reference proteome</keyword>
<evidence type="ECO:0000256" key="2">
    <source>
        <dbReference type="ARBA" id="ARBA00017562"/>
    </source>
</evidence>
<dbReference type="OrthoDB" id="9811735at2"/>
<evidence type="ECO:0000313" key="10">
    <source>
        <dbReference type="EMBL" id="SJZ35325.1"/>
    </source>
</evidence>
<keyword evidence="3 8" id="KW-0444">Lipid biosynthesis</keyword>
<dbReference type="Proteomes" id="UP000191153">
    <property type="component" value="Unassembled WGS sequence"/>
</dbReference>
<comment type="function">
    <text evidence="8">This protein is a component of the acetyl coenzyme A carboxylase complex; first, biotin carboxylase catalyzes the carboxylation of the carrier protein and then the transcarboxylase transfers the carboxyl group to form malonyl-CoA.</text>
</comment>
<dbReference type="FunFam" id="2.40.50.100:FF:000003">
    <property type="entry name" value="Acetyl-CoA carboxylase biotin carboxyl carrier protein"/>
    <property type="match status" value="1"/>
</dbReference>
<sequence length="152" mass="16679">MKIDINLIENLAENIDKYGLSEITMENEDTKITLKREKTITTTVAAKSVVMETAPILEEIVSEVVSEETVNEDENLEAVVSPMVGTFYASPSPDSDAFVKVGQDIEVGDTLCIVEAMKLMNEVKSTVKGKVAKILVKDGQNIKKGDKLFLVK</sequence>
<dbReference type="STRING" id="180163.SAMN02745174_00190"/>
<name>A0A1T4JZ54_9FUSO</name>
<keyword evidence="4 8" id="KW-0276">Fatty acid metabolism</keyword>
<keyword evidence="5 8" id="KW-0443">Lipid metabolism</keyword>
<dbReference type="EMBL" id="FUWX01000004">
    <property type="protein sequence ID" value="SJZ35325.1"/>
    <property type="molecule type" value="Genomic_DNA"/>
</dbReference>
<dbReference type="PROSITE" id="PS50968">
    <property type="entry name" value="BIOTINYL_LIPOYL"/>
    <property type="match status" value="1"/>
</dbReference>
<evidence type="ECO:0000259" key="9">
    <source>
        <dbReference type="PROSITE" id="PS50968"/>
    </source>
</evidence>
<dbReference type="UniPathway" id="UPA00094"/>
<evidence type="ECO:0000313" key="11">
    <source>
        <dbReference type="Proteomes" id="UP000191153"/>
    </source>
</evidence>
<dbReference type="CDD" id="cd06850">
    <property type="entry name" value="biotinyl_domain"/>
    <property type="match status" value="1"/>
</dbReference>
<dbReference type="PROSITE" id="PS00188">
    <property type="entry name" value="BIOTIN"/>
    <property type="match status" value="1"/>
</dbReference>
<evidence type="ECO:0000256" key="5">
    <source>
        <dbReference type="ARBA" id="ARBA00023098"/>
    </source>
</evidence>
<protein>
    <recommendedName>
        <fullName evidence="2 8">Biotin carboxyl carrier protein of acetyl-CoA carboxylase</fullName>
    </recommendedName>
</protein>
<dbReference type="InterPro" id="IPR000089">
    <property type="entry name" value="Biotin_lipoyl"/>
</dbReference>
<evidence type="ECO:0000256" key="4">
    <source>
        <dbReference type="ARBA" id="ARBA00022832"/>
    </source>
</evidence>
<dbReference type="SUPFAM" id="SSF51230">
    <property type="entry name" value="Single hybrid motif"/>
    <property type="match status" value="1"/>
</dbReference>
<dbReference type="GO" id="GO:0003989">
    <property type="term" value="F:acetyl-CoA carboxylase activity"/>
    <property type="evidence" value="ECO:0007669"/>
    <property type="project" value="InterPro"/>
</dbReference>
<dbReference type="RefSeq" id="WP_078692738.1">
    <property type="nucleotide sequence ID" value="NZ_FUWX01000004.1"/>
</dbReference>
<dbReference type="InterPro" id="IPR001249">
    <property type="entry name" value="AcCoA_biotinCC"/>
</dbReference>
<proteinExistence type="predicted"/>
<evidence type="ECO:0000256" key="6">
    <source>
        <dbReference type="ARBA" id="ARBA00023160"/>
    </source>
</evidence>
<dbReference type="NCBIfam" id="TIGR00531">
    <property type="entry name" value="BCCP"/>
    <property type="match status" value="1"/>
</dbReference>
<evidence type="ECO:0000256" key="8">
    <source>
        <dbReference type="RuleBase" id="RU364072"/>
    </source>
</evidence>
<evidence type="ECO:0000256" key="3">
    <source>
        <dbReference type="ARBA" id="ARBA00022516"/>
    </source>
</evidence>
<dbReference type="InterPro" id="IPR001882">
    <property type="entry name" value="Biotin_BS"/>
</dbReference>
<gene>
    <name evidence="10" type="ORF">SAMN02745174_00190</name>
</gene>
<keyword evidence="7 8" id="KW-0092">Biotin</keyword>
<accession>A0A1T4JZ54</accession>
<dbReference type="AlphaFoldDB" id="A0A1T4JZ54"/>
<keyword evidence="6 8" id="KW-0275">Fatty acid biosynthesis</keyword>
<dbReference type="GO" id="GO:0009317">
    <property type="term" value="C:acetyl-CoA carboxylase complex"/>
    <property type="evidence" value="ECO:0007669"/>
    <property type="project" value="InterPro"/>
</dbReference>
<dbReference type="Pfam" id="PF00364">
    <property type="entry name" value="Biotin_lipoyl"/>
    <property type="match status" value="1"/>
</dbReference>
<dbReference type="PRINTS" id="PR01071">
    <property type="entry name" value="ACOABIOTINCC"/>
</dbReference>
<dbReference type="Gene3D" id="2.40.50.100">
    <property type="match status" value="1"/>
</dbReference>
<evidence type="ECO:0000256" key="7">
    <source>
        <dbReference type="ARBA" id="ARBA00023267"/>
    </source>
</evidence>
<dbReference type="PANTHER" id="PTHR45266">
    <property type="entry name" value="OXALOACETATE DECARBOXYLASE ALPHA CHAIN"/>
    <property type="match status" value="1"/>
</dbReference>
<comment type="pathway">
    <text evidence="1 8">Lipid metabolism; fatty acid biosynthesis.</text>
</comment>